<feature type="compositionally biased region" description="Basic and acidic residues" evidence="1">
    <location>
        <begin position="739"/>
        <end position="778"/>
    </location>
</feature>
<feature type="region of interest" description="Disordered" evidence="1">
    <location>
        <begin position="737"/>
        <end position="790"/>
    </location>
</feature>
<accession>A0A067MVH3</accession>
<keyword evidence="4" id="KW-1185">Reference proteome</keyword>
<evidence type="ECO:0000313" key="3">
    <source>
        <dbReference type="EMBL" id="KDQ15571.1"/>
    </source>
</evidence>
<feature type="domain" description="SAM-like" evidence="2">
    <location>
        <begin position="1119"/>
        <end position="1172"/>
    </location>
</feature>
<evidence type="ECO:0000259" key="2">
    <source>
        <dbReference type="Pfam" id="PF23395"/>
    </source>
</evidence>
<dbReference type="STRING" id="930990.A0A067MVH3"/>
<dbReference type="HOGENOM" id="CLU_272015_0_0_1"/>
<name>A0A067MVH3_BOTB1</name>
<reference evidence="4" key="1">
    <citation type="journal article" date="2014" name="Proc. Natl. Acad. Sci. U.S.A.">
        <title>Extensive sampling of basidiomycete genomes demonstrates inadequacy of the white-rot/brown-rot paradigm for wood decay fungi.</title>
        <authorList>
            <person name="Riley R."/>
            <person name="Salamov A.A."/>
            <person name="Brown D.W."/>
            <person name="Nagy L.G."/>
            <person name="Floudas D."/>
            <person name="Held B.W."/>
            <person name="Levasseur A."/>
            <person name="Lombard V."/>
            <person name="Morin E."/>
            <person name="Otillar R."/>
            <person name="Lindquist E.A."/>
            <person name="Sun H."/>
            <person name="LaButti K.M."/>
            <person name="Schmutz J."/>
            <person name="Jabbour D."/>
            <person name="Luo H."/>
            <person name="Baker S.E."/>
            <person name="Pisabarro A.G."/>
            <person name="Walton J.D."/>
            <person name="Blanchette R.A."/>
            <person name="Henrissat B."/>
            <person name="Martin F."/>
            <person name="Cullen D."/>
            <person name="Hibbett D.S."/>
            <person name="Grigoriev I.V."/>
        </authorList>
    </citation>
    <scope>NUCLEOTIDE SEQUENCE [LARGE SCALE GENOMIC DNA]</scope>
    <source>
        <strain evidence="4">FD-172 SS1</strain>
    </source>
</reference>
<dbReference type="Pfam" id="PF23395">
    <property type="entry name" value="SAM_6"/>
    <property type="match status" value="1"/>
</dbReference>
<dbReference type="EMBL" id="KL198031">
    <property type="protein sequence ID" value="KDQ15571.1"/>
    <property type="molecule type" value="Genomic_DNA"/>
</dbReference>
<dbReference type="InParanoid" id="A0A067MVH3"/>
<dbReference type="Proteomes" id="UP000027195">
    <property type="component" value="Unassembled WGS sequence"/>
</dbReference>
<feature type="compositionally biased region" description="Polar residues" evidence="1">
    <location>
        <begin position="692"/>
        <end position="702"/>
    </location>
</feature>
<dbReference type="AlphaFoldDB" id="A0A067MVH3"/>
<organism evidence="3 4">
    <name type="scientific">Botryobasidium botryosum (strain FD-172 SS1)</name>
    <dbReference type="NCBI Taxonomy" id="930990"/>
    <lineage>
        <taxon>Eukaryota</taxon>
        <taxon>Fungi</taxon>
        <taxon>Dikarya</taxon>
        <taxon>Basidiomycota</taxon>
        <taxon>Agaricomycotina</taxon>
        <taxon>Agaricomycetes</taxon>
        <taxon>Cantharellales</taxon>
        <taxon>Botryobasidiaceae</taxon>
        <taxon>Botryobasidium</taxon>
    </lineage>
</organism>
<evidence type="ECO:0000256" key="1">
    <source>
        <dbReference type="SAM" id="MobiDB-lite"/>
    </source>
</evidence>
<feature type="region of interest" description="Disordered" evidence="1">
    <location>
        <begin position="877"/>
        <end position="918"/>
    </location>
</feature>
<feature type="compositionally biased region" description="Acidic residues" evidence="1">
    <location>
        <begin position="423"/>
        <end position="437"/>
    </location>
</feature>
<protein>
    <recommendedName>
        <fullName evidence="2">SAM-like domain-containing protein</fullName>
    </recommendedName>
</protein>
<feature type="region of interest" description="Disordered" evidence="1">
    <location>
        <begin position="409"/>
        <end position="437"/>
    </location>
</feature>
<evidence type="ECO:0000313" key="4">
    <source>
        <dbReference type="Proteomes" id="UP000027195"/>
    </source>
</evidence>
<proteinExistence type="predicted"/>
<feature type="region of interest" description="Disordered" evidence="1">
    <location>
        <begin position="676"/>
        <end position="715"/>
    </location>
</feature>
<dbReference type="InterPro" id="IPR057559">
    <property type="entry name" value="SAM_6"/>
</dbReference>
<dbReference type="OrthoDB" id="2422840at2759"/>
<sequence>MSLACDVDAELQAHIRSMLLEYALSHLAVDHIAYTQDGVSELLAETLTPISLVEPGIVTLPIDPLSSLLATWRTSGGGNLEPYTQLWDVPGEVKQYIGSELRRRKPRDDSHLFDDDSDVVFWERPLTPVLTRRAMKSTPRPGANRPLEKLPQSNDQLIDRLGLISLSDTAIGEDTEETEAVDVDKTLSVRLVIPQPMHDPITNLVRSIPFAYRGSAKASAASNANALEFIRAESPPLPAGLLRSLSPPLFPRKREIRTRSGQVLGVNEMADVQKLMRDPGVKVEIDESREKDELDNASLVIVDGWHAIRDIVPSSPPVPSLDLDNEPSEIDELDDMWEASPSPEVPYGDQTLVAAKQDDVIFPRTEWFGGHDTHAESVPEESLADHLAPFILPVPVQTPKQERIRRLSPPISPSLLGQPPTEIDAETNPDDDCNEDDAQPDRILKRLCKPVRGLAPESWIVDERIDEDEALLMDVPNLPPPNVRVGEPNLPLDMRSLLAPAMSTKKGAPVDVQRSAGVTPLGLSRVAGLKSLNIELAWRPFVGEQATPTLEEIASVEDVASGAELCGPDSEQQNVESYIAQLTRDNAPSSRDAFAVDRGETAEAEKRAGVKKAAVEPLLLTREERRRMAGRSAESDMDVRIVLDDVVTAEQKPGGSGEGTTPSISALPSMGAAVFSHRDRPGQTGAKHPRSRSATPSQQNYSLFPPVDPSLRRAHEPHAFSGDDVFADLGPTSFNLGESRVDYDEPPPRKIARWDEGVEERTRSSGIRDIEADRHEQDWLIPSDSHPAVTDSDQDGYLYPSLEPTPEGLNPAGLRDEELTAGGPYQIQPISTSVLAPAPVPAGLMPVEDEDNEMSRTLIKAATFSARSRLAQFMKVRGRATATNEEGRASGSPPTEEDNDPVEAVRAQSESPPPAPQVIPEELIDNYTLVLPPSWDLPTTAHRYLASIPFIQKCAITKHLKTTLAVELVERDALNDGADLVLDPHTAIIYFVLAELPTRVDVVVEKLSRLSWCYAQLVVIFEGYSPSQSYFADSNQNRRSLLAFSPPVVKAIKKLRRDLGIAEGLGGKNPGTEVRLGYALNAYEAALFARMVGNVLERNALEMEMDDACLWGDRAWLSEDDTEEERDLAGVAGMNLFAAMVVLSQVELGAFIEMEPETRLAQFGGLIGTDRVGAFNTKLARRMVMVSSP</sequence>
<gene>
    <name evidence="3" type="ORF">BOTBODRAFT_281522</name>
</gene>